<gene>
    <name evidence="7" type="ORF">OIU77_009051</name>
</gene>
<evidence type="ECO:0000259" key="6">
    <source>
        <dbReference type="PROSITE" id="PS51397"/>
    </source>
</evidence>
<feature type="domain" description="RanBP2-type" evidence="5">
    <location>
        <begin position="360"/>
        <end position="391"/>
    </location>
</feature>
<evidence type="ECO:0000256" key="1">
    <source>
        <dbReference type="ARBA" id="ARBA00022723"/>
    </source>
</evidence>
<dbReference type="InterPro" id="IPR013536">
    <property type="entry name" value="WLM_dom"/>
</dbReference>
<sequence length="439" mass="48359">MSLRDLNKVWEIRALKKPGEEEAVKMLHKIAKQVQPIMRKRNWRVKLLSEFCPNNHSLLGLNVGGGVHVKLRLRRPNRDLDFFPFHQVLDTMLHELCHNAHGPHNANFYKLWDELRKECEELISKGITGTGEGFDLPGRRLGGFSRQPALSSLHKTALAAAEKRAKLGSVLPSQPKRLGGDCTIMVALSPIQAAAMAAERRLQDEIWCGSLLAEIDETSGDGETSSHIAENPVYMGGFTESSRLQNCRKRGWESNDRTTCLSSNGHSVSDSNLVDLSEDASTSGSMLDNGTNIRKKVCNSYKDPFSDTTTHIEGSFIDFTSDSNFGSTTNFDTKHNQEAPLLTCVSSFGSICNRDTAHTPEGSSLWACGTCTLLNPPLAPICELCGTQKPKDASSKNKIWSCKLCTMENSLQLDKCLACGQWRYSYGPPASTRAPNLGT</sequence>
<reference evidence="7" key="1">
    <citation type="submission" date="2022-10" db="EMBL/GenBank/DDBJ databases">
        <authorList>
            <person name="Hyden B.L."/>
            <person name="Feng K."/>
            <person name="Yates T."/>
            <person name="Jawdy S."/>
            <person name="Smart L.B."/>
            <person name="Muchero W."/>
        </authorList>
    </citation>
    <scope>NUCLEOTIDE SEQUENCE</scope>
    <source>
        <tissue evidence="7">Shoot tip</tissue>
    </source>
</reference>
<dbReference type="InterPro" id="IPR036443">
    <property type="entry name" value="Znf_RanBP2_sf"/>
</dbReference>
<dbReference type="PROSITE" id="PS51397">
    <property type="entry name" value="WLM"/>
    <property type="match status" value="1"/>
</dbReference>
<keyword evidence="2 4" id="KW-0863">Zinc-finger</keyword>
<dbReference type="SMART" id="SM00547">
    <property type="entry name" value="ZnF_RBZ"/>
    <property type="match status" value="2"/>
</dbReference>
<dbReference type="Pfam" id="PF08325">
    <property type="entry name" value="WLM"/>
    <property type="match status" value="1"/>
</dbReference>
<evidence type="ECO:0000256" key="3">
    <source>
        <dbReference type="ARBA" id="ARBA00022833"/>
    </source>
</evidence>
<keyword evidence="8" id="KW-1185">Reference proteome</keyword>
<comment type="caution">
    <text evidence="7">The sequence shown here is derived from an EMBL/GenBank/DDBJ whole genome shotgun (WGS) entry which is preliminary data.</text>
</comment>
<dbReference type="PANTHER" id="PTHR46622">
    <property type="entry name" value="DNA-DEPENDENT METALLOPROTEASE WSS1"/>
    <property type="match status" value="1"/>
</dbReference>
<dbReference type="SUPFAM" id="SSF90209">
    <property type="entry name" value="Ran binding protein zinc finger-like"/>
    <property type="match status" value="1"/>
</dbReference>
<dbReference type="Gene3D" id="2.30.30.380">
    <property type="entry name" value="Zn-finger domain of Sec23/24"/>
    <property type="match status" value="1"/>
</dbReference>
<evidence type="ECO:0008006" key="9">
    <source>
        <dbReference type="Google" id="ProtNLM"/>
    </source>
</evidence>
<reference evidence="7" key="2">
    <citation type="journal article" date="2023" name="Int. J. Mol. Sci.">
        <title>De Novo Assembly and Annotation of 11 Diverse Shrub Willow (Salix) Genomes Reveals Novel Gene Organization in Sex-Linked Regions.</title>
        <authorList>
            <person name="Hyden B."/>
            <person name="Feng K."/>
            <person name="Yates T.B."/>
            <person name="Jawdy S."/>
            <person name="Cereghino C."/>
            <person name="Smart L.B."/>
            <person name="Muchero W."/>
        </authorList>
    </citation>
    <scope>NUCLEOTIDE SEQUENCE</scope>
    <source>
        <tissue evidence="7">Shoot tip</tissue>
    </source>
</reference>
<dbReference type="PROSITE" id="PS01358">
    <property type="entry name" value="ZF_RANBP2_1"/>
    <property type="match status" value="2"/>
</dbReference>
<evidence type="ECO:0000313" key="8">
    <source>
        <dbReference type="Proteomes" id="UP001141253"/>
    </source>
</evidence>
<evidence type="ECO:0000313" key="7">
    <source>
        <dbReference type="EMBL" id="KAJ6333110.1"/>
    </source>
</evidence>
<proteinExistence type="predicted"/>
<dbReference type="PROSITE" id="PS50199">
    <property type="entry name" value="ZF_RANBP2_2"/>
    <property type="match status" value="2"/>
</dbReference>
<accession>A0ABQ9AEX7</accession>
<keyword evidence="1" id="KW-0479">Metal-binding</keyword>
<protein>
    <recommendedName>
        <fullName evidence="9">Zinc ion binding protein</fullName>
    </recommendedName>
</protein>
<organism evidence="7 8">
    <name type="scientific">Salix suchowensis</name>
    <dbReference type="NCBI Taxonomy" id="1278906"/>
    <lineage>
        <taxon>Eukaryota</taxon>
        <taxon>Viridiplantae</taxon>
        <taxon>Streptophyta</taxon>
        <taxon>Embryophyta</taxon>
        <taxon>Tracheophyta</taxon>
        <taxon>Spermatophyta</taxon>
        <taxon>Magnoliopsida</taxon>
        <taxon>eudicotyledons</taxon>
        <taxon>Gunneridae</taxon>
        <taxon>Pentapetalae</taxon>
        <taxon>rosids</taxon>
        <taxon>fabids</taxon>
        <taxon>Malpighiales</taxon>
        <taxon>Salicaceae</taxon>
        <taxon>Saliceae</taxon>
        <taxon>Salix</taxon>
    </lineage>
</organism>
<dbReference type="EMBL" id="JAPFFI010000021">
    <property type="protein sequence ID" value="KAJ6333110.1"/>
    <property type="molecule type" value="Genomic_DNA"/>
</dbReference>
<feature type="domain" description="WLM" evidence="6">
    <location>
        <begin position="1"/>
        <end position="203"/>
    </location>
</feature>
<dbReference type="Proteomes" id="UP001141253">
    <property type="component" value="Chromosome 11"/>
</dbReference>
<dbReference type="InterPro" id="IPR001876">
    <property type="entry name" value="Znf_RanBP2"/>
</dbReference>
<dbReference type="InterPro" id="IPR053000">
    <property type="entry name" value="WSS1-like_metalloprotease"/>
</dbReference>
<keyword evidence="3" id="KW-0862">Zinc</keyword>
<dbReference type="PANTHER" id="PTHR46622:SF3">
    <property type="entry name" value="ZINC ION BINDING PROTEIN"/>
    <property type="match status" value="1"/>
</dbReference>
<name>A0ABQ9AEX7_9ROSI</name>
<evidence type="ECO:0000259" key="5">
    <source>
        <dbReference type="PROSITE" id="PS50199"/>
    </source>
</evidence>
<evidence type="ECO:0000256" key="4">
    <source>
        <dbReference type="PROSITE-ProRule" id="PRU00322"/>
    </source>
</evidence>
<feature type="domain" description="RanBP2-type" evidence="5">
    <location>
        <begin position="396"/>
        <end position="425"/>
    </location>
</feature>
<evidence type="ECO:0000256" key="2">
    <source>
        <dbReference type="ARBA" id="ARBA00022771"/>
    </source>
</evidence>